<protein>
    <submittedName>
        <fullName evidence="1">Uncharacterized protein</fullName>
    </submittedName>
</protein>
<reference evidence="1 2" key="1">
    <citation type="journal article" date="2014" name="Mol. Plant">
        <title>Chromosome Scale Genome Assembly and Transcriptome Profiling of Nannochloropsis gaditana in Nitrogen Depletion.</title>
        <authorList>
            <person name="Corteggiani Carpinelli E."/>
            <person name="Telatin A."/>
            <person name="Vitulo N."/>
            <person name="Forcato C."/>
            <person name="D'Angelo M."/>
            <person name="Schiavon R."/>
            <person name="Vezzi A."/>
            <person name="Giacometti G.M."/>
            <person name="Morosinotto T."/>
            <person name="Valle G."/>
        </authorList>
    </citation>
    <scope>NUCLEOTIDE SEQUENCE [LARGE SCALE GENOMIC DNA]</scope>
    <source>
        <strain evidence="1 2">B-31</strain>
    </source>
</reference>
<comment type="caution">
    <text evidence="1">The sequence shown here is derived from an EMBL/GenBank/DDBJ whole genome shotgun (WGS) entry which is preliminary data.</text>
</comment>
<accession>W7T3E4</accession>
<evidence type="ECO:0000313" key="2">
    <source>
        <dbReference type="Proteomes" id="UP000019335"/>
    </source>
</evidence>
<proteinExistence type="predicted"/>
<sequence>MGNGSEWKVCTALISVCMHVRTDGVAYGYEGRSTSRREKARGFDVYLYPFGEGIKKEKEQLQLRLVRDELVREQ</sequence>
<keyword evidence="2" id="KW-1185">Reference proteome</keyword>
<name>W7T3E4_9STRA</name>
<gene>
    <name evidence="1" type="ORF">Naga_100075g18</name>
</gene>
<dbReference type="Proteomes" id="UP000019335">
    <property type="component" value="Unassembled WGS sequence"/>
</dbReference>
<dbReference type="EMBL" id="AZIL01002512">
    <property type="protein sequence ID" value="EWM21342.1"/>
    <property type="molecule type" value="Genomic_DNA"/>
</dbReference>
<organism evidence="1 2">
    <name type="scientific">Nannochloropsis gaditana</name>
    <dbReference type="NCBI Taxonomy" id="72520"/>
    <lineage>
        <taxon>Eukaryota</taxon>
        <taxon>Sar</taxon>
        <taxon>Stramenopiles</taxon>
        <taxon>Ochrophyta</taxon>
        <taxon>Eustigmatophyceae</taxon>
        <taxon>Eustigmatales</taxon>
        <taxon>Monodopsidaceae</taxon>
        <taxon>Nannochloropsis</taxon>
    </lineage>
</organism>
<evidence type="ECO:0000313" key="1">
    <source>
        <dbReference type="EMBL" id="EWM21342.1"/>
    </source>
</evidence>
<dbReference type="AlphaFoldDB" id="W7T3E4"/>